<evidence type="ECO:0000256" key="8">
    <source>
        <dbReference type="ARBA" id="ARBA00050293"/>
    </source>
</evidence>
<dbReference type="FunFam" id="3.30.70.870:FF:000004">
    <property type="entry name" value="Translation factor GUF1, mitochondrial"/>
    <property type="match status" value="1"/>
</dbReference>
<evidence type="ECO:0000256" key="4">
    <source>
        <dbReference type="ARBA" id="ARBA00022801"/>
    </source>
</evidence>
<dbReference type="Pfam" id="PF00679">
    <property type="entry name" value="EFG_C"/>
    <property type="match status" value="1"/>
</dbReference>
<keyword evidence="3 12" id="KW-0547">Nucleotide-binding</keyword>
<dbReference type="HAMAP" id="MF_00071">
    <property type="entry name" value="LepA"/>
    <property type="match status" value="1"/>
</dbReference>
<accession>A0A8J3LXP1</accession>
<dbReference type="SUPFAM" id="SSF50447">
    <property type="entry name" value="Translation proteins"/>
    <property type="match status" value="1"/>
</dbReference>
<sequence length="622" mass="68280">MPPTGANLPGATPPDSIRNFCIIAHIDHGKSTLADRMLQLTEVVDARQMRAQYLDRMDIERERGITIKSQAVRMPWTVRAGERAGETVVLNMIDTPGHVDFTYEVSRSLAACEGAVLLVDAAQGIEAQTLANLYLALENDLQVIPVLNKIDLPAAQPEKYAEELAHLIGCEPSDVLRVSGKTGEGVAHLLDEIVRQLPAPKGDADAPARAMIFDSVYDVYRGVITYIRVIDGRIEARDRIRMMSTGAVHELLELGVISPEPIKSAGLGVGEVGYLITGVKDVRQSRVGDTVTINARPADEALGGYSDPKPMVYSGLYPIDGSDYPLLRDALDKLKLNDAALVYEPETSAALGFGFRCGFLGLLHLEIIGERLEREFGLDLISTAPNVIYRVIMEDGAEHVVTNPSEYPAGKIGQVFEPVVRATVLTPNDYVGAVMELCQGRRGQLQGMDYLSADRVELRYTLPLAEIIYDFFDQLKSRTKGYASLDYEPSGEQQSDLVKVDILLHGEPVDAFSAIVHKDKAYNYGVTIASKLQKLIPRQQFEVPIQAAIGSRVIARETIRAIRKDVLAKCYGGDITRKRKLLEKQKEGKRRMKMVGRVEVPQEAFIAALSTSDAPADKGAKK</sequence>
<comment type="similarity">
    <text evidence="1 12">Belongs to the TRAFAC class translation factor GTPase superfamily. Classic translation factor GTPase family. LepA subfamily.</text>
</comment>
<evidence type="ECO:0000256" key="2">
    <source>
        <dbReference type="ARBA" id="ARBA00022475"/>
    </source>
</evidence>
<evidence type="ECO:0000256" key="12">
    <source>
        <dbReference type="HAMAP-Rule" id="MF_00071"/>
    </source>
</evidence>
<dbReference type="PANTHER" id="PTHR43512">
    <property type="entry name" value="TRANSLATION FACTOR GUF1-RELATED"/>
    <property type="match status" value="1"/>
</dbReference>
<feature type="domain" description="Tr-type G" evidence="13">
    <location>
        <begin position="15"/>
        <end position="201"/>
    </location>
</feature>
<evidence type="ECO:0000259" key="13">
    <source>
        <dbReference type="PROSITE" id="PS51722"/>
    </source>
</evidence>
<dbReference type="CDD" id="cd01890">
    <property type="entry name" value="LepA"/>
    <property type="match status" value="1"/>
</dbReference>
<evidence type="ECO:0000256" key="3">
    <source>
        <dbReference type="ARBA" id="ARBA00022741"/>
    </source>
</evidence>
<dbReference type="AlphaFoldDB" id="A0A8J3LXP1"/>
<dbReference type="PANTHER" id="PTHR43512:SF4">
    <property type="entry name" value="TRANSLATION FACTOR GUF1 HOMOLOG, CHLOROPLASTIC"/>
    <property type="match status" value="1"/>
</dbReference>
<comment type="similarity">
    <text evidence="10">Belongs to the GTP-binding elongation factor family. LepA subfamily.</text>
</comment>
<comment type="catalytic activity">
    <reaction evidence="8 12">
        <text>GTP + H2O = GDP + phosphate + H(+)</text>
        <dbReference type="Rhea" id="RHEA:19669"/>
        <dbReference type="ChEBI" id="CHEBI:15377"/>
        <dbReference type="ChEBI" id="CHEBI:15378"/>
        <dbReference type="ChEBI" id="CHEBI:37565"/>
        <dbReference type="ChEBI" id="CHEBI:43474"/>
        <dbReference type="ChEBI" id="CHEBI:58189"/>
        <dbReference type="EC" id="3.6.5.n1"/>
    </reaction>
</comment>
<dbReference type="Gene3D" id="3.40.50.300">
    <property type="entry name" value="P-loop containing nucleotide triphosphate hydrolases"/>
    <property type="match status" value="1"/>
</dbReference>
<dbReference type="InterPro" id="IPR035654">
    <property type="entry name" value="LepA_IV"/>
</dbReference>
<dbReference type="InterPro" id="IPR009000">
    <property type="entry name" value="Transl_B-barrel_sf"/>
</dbReference>
<keyword evidence="6 12" id="KW-0342">GTP-binding</keyword>
<dbReference type="InterPro" id="IPR031157">
    <property type="entry name" value="G_TR_CS"/>
</dbReference>
<dbReference type="InterPro" id="IPR005225">
    <property type="entry name" value="Small_GTP-bd"/>
</dbReference>
<reference evidence="14" key="1">
    <citation type="submission" date="2021-01" db="EMBL/GenBank/DDBJ databases">
        <title>Whole genome shotgun sequence of Planosporangium flavigriseum NBRC 105377.</title>
        <authorList>
            <person name="Komaki H."/>
            <person name="Tamura T."/>
        </authorList>
    </citation>
    <scope>NUCLEOTIDE SEQUENCE</scope>
    <source>
        <strain evidence="14">NBRC 105377</strain>
    </source>
</reference>
<organism evidence="14 15">
    <name type="scientific">Planosporangium flavigriseum</name>
    <dbReference type="NCBI Taxonomy" id="373681"/>
    <lineage>
        <taxon>Bacteria</taxon>
        <taxon>Bacillati</taxon>
        <taxon>Actinomycetota</taxon>
        <taxon>Actinomycetes</taxon>
        <taxon>Micromonosporales</taxon>
        <taxon>Micromonosporaceae</taxon>
        <taxon>Planosporangium</taxon>
    </lineage>
</organism>
<dbReference type="SUPFAM" id="SSF52540">
    <property type="entry name" value="P-loop containing nucleoside triphosphate hydrolases"/>
    <property type="match status" value="1"/>
</dbReference>
<keyword evidence="15" id="KW-1185">Reference proteome</keyword>
<dbReference type="InterPro" id="IPR006297">
    <property type="entry name" value="EF-4"/>
</dbReference>
<dbReference type="SUPFAM" id="SSF54980">
    <property type="entry name" value="EF-G C-terminal domain-like"/>
    <property type="match status" value="2"/>
</dbReference>
<comment type="function">
    <text evidence="9 12">Required for accurate and efficient protein synthesis under certain stress conditions. May act as a fidelity factor of the translation reaction, by catalyzing a one-codon backward translocation of tRNAs on improperly translocated ribosomes. Back-translocation proceeds from a post-translocation (POST) complex to a pre-translocation (PRE) complex, thus giving elongation factor G a second chance to translocate the tRNAs correctly. Binds to ribosomes in a GTP-dependent manner.</text>
</comment>
<keyword evidence="14" id="KW-0251">Elongation factor</keyword>
<evidence type="ECO:0000256" key="7">
    <source>
        <dbReference type="ARBA" id="ARBA00023136"/>
    </source>
</evidence>
<dbReference type="Gene3D" id="3.30.70.2570">
    <property type="entry name" value="Elongation factor 4, C-terminal domain"/>
    <property type="match status" value="1"/>
</dbReference>
<dbReference type="CDD" id="cd16260">
    <property type="entry name" value="EF4_III"/>
    <property type="match status" value="1"/>
</dbReference>
<proteinExistence type="inferred from homology"/>
<dbReference type="GO" id="GO:0005886">
    <property type="term" value="C:plasma membrane"/>
    <property type="evidence" value="ECO:0007669"/>
    <property type="project" value="UniProtKB-SubCell"/>
</dbReference>
<dbReference type="RefSeq" id="WP_168079313.1">
    <property type="nucleotide sequence ID" value="NZ_BAAAQJ010000004.1"/>
</dbReference>
<dbReference type="FunFam" id="3.30.70.240:FF:000007">
    <property type="entry name" value="Translation factor GUF1, mitochondrial"/>
    <property type="match status" value="1"/>
</dbReference>
<dbReference type="GO" id="GO:0043022">
    <property type="term" value="F:ribosome binding"/>
    <property type="evidence" value="ECO:0007669"/>
    <property type="project" value="UniProtKB-UniRule"/>
</dbReference>
<dbReference type="GO" id="GO:0005525">
    <property type="term" value="F:GTP binding"/>
    <property type="evidence" value="ECO:0007669"/>
    <property type="project" value="UniProtKB-UniRule"/>
</dbReference>
<dbReference type="CDD" id="cd03709">
    <property type="entry name" value="lepA_C"/>
    <property type="match status" value="1"/>
</dbReference>
<keyword evidence="5 12" id="KW-0648">Protein biosynthesis</keyword>
<dbReference type="Proteomes" id="UP000653674">
    <property type="component" value="Unassembled WGS sequence"/>
</dbReference>
<evidence type="ECO:0000256" key="9">
    <source>
        <dbReference type="ARBA" id="ARBA00057626"/>
    </source>
</evidence>
<dbReference type="Gene3D" id="3.30.70.240">
    <property type="match status" value="1"/>
</dbReference>
<evidence type="ECO:0000313" key="14">
    <source>
        <dbReference type="EMBL" id="GIG75699.1"/>
    </source>
</evidence>
<dbReference type="FunFam" id="3.30.70.2570:FF:000001">
    <property type="entry name" value="Translation factor GUF1, mitochondrial"/>
    <property type="match status" value="1"/>
</dbReference>
<dbReference type="PRINTS" id="PR00315">
    <property type="entry name" value="ELONGATNFCT"/>
</dbReference>
<gene>
    <name evidence="12 14" type="primary">lepA</name>
    <name evidence="14" type="ORF">Pfl04_41030</name>
</gene>
<name>A0A8J3LXP1_9ACTN</name>
<dbReference type="Gene3D" id="2.40.30.10">
    <property type="entry name" value="Translation factors"/>
    <property type="match status" value="1"/>
</dbReference>
<dbReference type="InterPro" id="IPR035647">
    <property type="entry name" value="EFG_III/V"/>
</dbReference>
<dbReference type="FunFam" id="2.40.30.10:FF:000015">
    <property type="entry name" value="Translation factor GUF1, mitochondrial"/>
    <property type="match status" value="1"/>
</dbReference>
<feature type="binding site" evidence="12">
    <location>
        <begin position="27"/>
        <end position="32"/>
    </location>
    <ligand>
        <name>GTP</name>
        <dbReference type="ChEBI" id="CHEBI:37565"/>
    </ligand>
</feature>
<dbReference type="InterPro" id="IPR013842">
    <property type="entry name" value="LepA_CTD"/>
</dbReference>
<dbReference type="GO" id="GO:0003924">
    <property type="term" value="F:GTPase activity"/>
    <property type="evidence" value="ECO:0007669"/>
    <property type="project" value="UniProtKB-UniRule"/>
</dbReference>
<dbReference type="Gene3D" id="3.30.70.870">
    <property type="entry name" value="Elongation Factor G (Translational Gtpase), domain 3"/>
    <property type="match status" value="1"/>
</dbReference>
<dbReference type="NCBIfam" id="TIGR01393">
    <property type="entry name" value="lepA"/>
    <property type="match status" value="1"/>
</dbReference>
<evidence type="ECO:0000256" key="1">
    <source>
        <dbReference type="ARBA" id="ARBA00005454"/>
    </source>
</evidence>
<evidence type="ECO:0000256" key="11">
    <source>
        <dbReference type="ARBA" id="ARBA00066744"/>
    </source>
</evidence>
<dbReference type="InterPro" id="IPR000640">
    <property type="entry name" value="EFG_V-like"/>
</dbReference>
<dbReference type="InterPro" id="IPR027417">
    <property type="entry name" value="P-loop_NTPase"/>
</dbReference>
<protein>
    <recommendedName>
        <fullName evidence="11 12">Elongation factor 4</fullName>
        <shortName evidence="12">EF-4</shortName>
        <ecNumber evidence="11 12">3.6.5.n1</ecNumber>
    </recommendedName>
    <alternativeName>
        <fullName evidence="12">Ribosomal back-translocase LepA</fullName>
    </alternativeName>
</protein>
<comment type="caution">
    <text evidence="14">The sequence shown here is derived from an EMBL/GenBank/DDBJ whole genome shotgun (WGS) entry which is preliminary data.</text>
</comment>
<dbReference type="GO" id="GO:0003746">
    <property type="term" value="F:translation elongation factor activity"/>
    <property type="evidence" value="ECO:0007669"/>
    <property type="project" value="UniProtKB-UniRule"/>
</dbReference>
<dbReference type="FunFam" id="3.40.50.300:FF:000078">
    <property type="entry name" value="Elongation factor 4"/>
    <property type="match status" value="1"/>
</dbReference>
<dbReference type="Pfam" id="PF06421">
    <property type="entry name" value="LepA_C"/>
    <property type="match status" value="1"/>
</dbReference>
<comment type="subcellular location">
    <subcellularLocation>
        <location evidence="12">Cell membrane</location>
        <topology evidence="12">Peripheral membrane protein</topology>
        <orientation evidence="12">Cytoplasmic side</orientation>
    </subcellularLocation>
</comment>
<dbReference type="Pfam" id="PF00009">
    <property type="entry name" value="GTP_EFTU"/>
    <property type="match status" value="1"/>
</dbReference>
<dbReference type="EC" id="3.6.5.n1" evidence="11 12"/>
<dbReference type="EMBL" id="BONU01000036">
    <property type="protein sequence ID" value="GIG75699.1"/>
    <property type="molecule type" value="Genomic_DNA"/>
</dbReference>
<feature type="binding site" evidence="12">
    <location>
        <begin position="148"/>
        <end position="151"/>
    </location>
    <ligand>
        <name>GTP</name>
        <dbReference type="ChEBI" id="CHEBI:37565"/>
    </ligand>
</feature>
<dbReference type="PROSITE" id="PS00301">
    <property type="entry name" value="G_TR_1"/>
    <property type="match status" value="1"/>
</dbReference>
<dbReference type="SMART" id="SM00838">
    <property type="entry name" value="EFG_C"/>
    <property type="match status" value="1"/>
</dbReference>
<dbReference type="PROSITE" id="PS51722">
    <property type="entry name" value="G_TR_2"/>
    <property type="match status" value="1"/>
</dbReference>
<dbReference type="GO" id="GO:0045727">
    <property type="term" value="P:positive regulation of translation"/>
    <property type="evidence" value="ECO:0007669"/>
    <property type="project" value="UniProtKB-UniRule"/>
</dbReference>
<keyword evidence="7 12" id="KW-0472">Membrane</keyword>
<evidence type="ECO:0000256" key="5">
    <source>
        <dbReference type="ARBA" id="ARBA00022917"/>
    </source>
</evidence>
<evidence type="ECO:0000256" key="10">
    <source>
        <dbReference type="ARBA" id="ARBA00061052"/>
    </source>
</evidence>
<keyword evidence="2 12" id="KW-1003">Cell membrane</keyword>
<evidence type="ECO:0000313" key="15">
    <source>
        <dbReference type="Proteomes" id="UP000653674"/>
    </source>
</evidence>
<dbReference type="CDD" id="cd03699">
    <property type="entry name" value="EF4_II"/>
    <property type="match status" value="1"/>
</dbReference>
<keyword evidence="4 12" id="KW-0378">Hydrolase</keyword>
<dbReference type="NCBIfam" id="TIGR00231">
    <property type="entry name" value="small_GTP"/>
    <property type="match status" value="1"/>
</dbReference>
<dbReference type="InterPro" id="IPR000795">
    <property type="entry name" value="T_Tr_GTP-bd_dom"/>
</dbReference>
<evidence type="ECO:0000256" key="6">
    <source>
        <dbReference type="ARBA" id="ARBA00023134"/>
    </source>
</evidence>
<dbReference type="InterPro" id="IPR038363">
    <property type="entry name" value="LepA_C_sf"/>
</dbReference>